<protein>
    <recommendedName>
        <fullName evidence="3">Transglycosylase SLT domain-containing protein</fullName>
    </recommendedName>
</protein>
<comment type="caution">
    <text evidence="2">The sequence shown here is derived from an EMBL/GenBank/DDBJ whole genome shotgun (WGS) entry which is preliminary data.</text>
</comment>
<sequence>MSMPEGLSKDRVDAVRVGRGAASWVEDGWTVQGSHGQMLTGGRAAEDQVGLADARLTSLGAHSVPLAPLPVVPVSPTSEAEAPSHNSSNEGGASPRDGGIRDAFFDGYRSAGGQDDARIDALIWCESSWRLDPGGAHLGLSQFDPGTWATVSAITGYTDWRDPFSQGYATATWASMVDPGTSAGWPTCWGAW</sequence>
<evidence type="ECO:0000256" key="1">
    <source>
        <dbReference type="SAM" id="MobiDB-lite"/>
    </source>
</evidence>
<dbReference type="AlphaFoldDB" id="A0A0F9BK27"/>
<accession>A0A0F9BK27</accession>
<feature type="region of interest" description="Disordered" evidence="1">
    <location>
        <begin position="70"/>
        <end position="99"/>
    </location>
</feature>
<evidence type="ECO:0008006" key="3">
    <source>
        <dbReference type="Google" id="ProtNLM"/>
    </source>
</evidence>
<dbReference type="SUPFAM" id="SSF53955">
    <property type="entry name" value="Lysozyme-like"/>
    <property type="match status" value="1"/>
</dbReference>
<evidence type="ECO:0000313" key="2">
    <source>
        <dbReference type="EMBL" id="KKL14172.1"/>
    </source>
</evidence>
<organism evidence="2">
    <name type="scientific">marine sediment metagenome</name>
    <dbReference type="NCBI Taxonomy" id="412755"/>
    <lineage>
        <taxon>unclassified sequences</taxon>
        <taxon>metagenomes</taxon>
        <taxon>ecological metagenomes</taxon>
    </lineage>
</organism>
<dbReference type="EMBL" id="LAZR01040563">
    <property type="protein sequence ID" value="KKL14172.1"/>
    <property type="molecule type" value="Genomic_DNA"/>
</dbReference>
<name>A0A0F9BK27_9ZZZZ</name>
<reference evidence="2" key="1">
    <citation type="journal article" date="2015" name="Nature">
        <title>Complex archaea that bridge the gap between prokaryotes and eukaryotes.</title>
        <authorList>
            <person name="Spang A."/>
            <person name="Saw J.H."/>
            <person name="Jorgensen S.L."/>
            <person name="Zaremba-Niedzwiedzka K."/>
            <person name="Martijn J."/>
            <person name="Lind A.E."/>
            <person name="van Eijk R."/>
            <person name="Schleper C."/>
            <person name="Guy L."/>
            <person name="Ettema T.J."/>
        </authorList>
    </citation>
    <scope>NUCLEOTIDE SEQUENCE</scope>
</reference>
<dbReference type="InterPro" id="IPR023346">
    <property type="entry name" value="Lysozyme-like_dom_sf"/>
</dbReference>
<proteinExistence type="predicted"/>
<gene>
    <name evidence="2" type="ORF">LCGC14_2518400</name>
</gene>